<gene>
    <name evidence="1" type="ORF">S03H2_71069</name>
</gene>
<name>X1JYH8_9ZZZZ</name>
<sequence length="34" mass="3991">EIANKMGTSGKEYVRKNFLITRLLKDYLNLFNSL</sequence>
<dbReference type="AlphaFoldDB" id="X1JYH8"/>
<feature type="non-terminal residue" evidence="1">
    <location>
        <position position="1"/>
    </location>
</feature>
<accession>X1JYH8</accession>
<evidence type="ECO:0008006" key="2">
    <source>
        <dbReference type="Google" id="ProtNLM"/>
    </source>
</evidence>
<organism evidence="1">
    <name type="scientific">marine sediment metagenome</name>
    <dbReference type="NCBI Taxonomy" id="412755"/>
    <lineage>
        <taxon>unclassified sequences</taxon>
        <taxon>metagenomes</taxon>
        <taxon>ecological metagenomes</taxon>
    </lineage>
</organism>
<comment type="caution">
    <text evidence="1">The sequence shown here is derived from an EMBL/GenBank/DDBJ whole genome shotgun (WGS) entry which is preliminary data.</text>
</comment>
<proteinExistence type="predicted"/>
<reference evidence="1" key="1">
    <citation type="journal article" date="2014" name="Front. Microbiol.">
        <title>High frequency of phylogenetically diverse reductive dehalogenase-homologous genes in deep subseafloor sedimentary metagenomes.</title>
        <authorList>
            <person name="Kawai M."/>
            <person name="Futagami T."/>
            <person name="Toyoda A."/>
            <person name="Takaki Y."/>
            <person name="Nishi S."/>
            <person name="Hori S."/>
            <person name="Arai W."/>
            <person name="Tsubouchi T."/>
            <person name="Morono Y."/>
            <person name="Uchiyama I."/>
            <person name="Ito T."/>
            <person name="Fujiyama A."/>
            <person name="Inagaki F."/>
            <person name="Takami H."/>
        </authorList>
    </citation>
    <scope>NUCLEOTIDE SEQUENCE</scope>
    <source>
        <strain evidence="1">Expedition CK06-06</strain>
    </source>
</reference>
<evidence type="ECO:0000313" key="1">
    <source>
        <dbReference type="EMBL" id="GAH99197.1"/>
    </source>
</evidence>
<protein>
    <recommendedName>
        <fullName evidence="2">Glycosyl transferase family 1 domain-containing protein</fullName>
    </recommendedName>
</protein>
<dbReference type="EMBL" id="BARU01047425">
    <property type="protein sequence ID" value="GAH99197.1"/>
    <property type="molecule type" value="Genomic_DNA"/>
</dbReference>